<dbReference type="PANTHER" id="PTHR33204">
    <property type="entry name" value="TRANSCRIPTIONAL REGULATOR, MARR FAMILY"/>
    <property type="match status" value="1"/>
</dbReference>
<evidence type="ECO:0000256" key="3">
    <source>
        <dbReference type="ARBA" id="ARBA00023163"/>
    </source>
</evidence>
<dbReference type="SUPFAM" id="SSF46785">
    <property type="entry name" value="Winged helix' DNA-binding domain"/>
    <property type="match status" value="1"/>
</dbReference>
<sequence length="103" mass="11838">MDNHILNECPIQPVVDILSGKWTSYILWEIYNKNNHYGSIKKQLPGISTRTLAVRLKFLESKGILNRTVFNTNPPTVTYDLTNKGLTLTPILKSMKAWSELYQ</sequence>
<keyword evidence="2" id="KW-0238">DNA-binding</keyword>
<evidence type="ECO:0000313" key="5">
    <source>
        <dbReference type="EMBL" id="MBZ5962342.1"/>
    </source>
</evidence>
<dbReference type="GO" id="GO:0003677">
    <property type="term" value="F:DNA binding"/>
    <property type="evidence" value="ECO:0007669"/>
    <property type="project" value="UniProtKB-KW"/>
</dbReference>
<dbReference type="InterPro" id="IPR036388">
    <property type="entry name" value="WH-like_DNA-bd_sf"/>
</dbReference>
<dbReference type="Pfam" id="PF01638">
    <property type="entry name" value="HxlR"/>
    <property type="match status" value="1"/>
</dbReference>
<dbReference type="Proteomes" id="UP000752647">
    <property type="component" value="Unassembled WGS sequence"/>
</dbReference>
<name>A0A9Q3XV88_9LACO</name>
<keyword evidence="3" id="KW-0804">Transcription</keyword>
<dbReference type="AlphaFoldDB" id="A0A9Q3XV88"/>
<accession>A0A9Q3XV88</accession>
<evidence type="ECO:0000259" key="4">
    <source>
        <dbReference type="PROSITE" id="PS51118"/>
    </source>
</evidence>
<evidence type="ECO:0000256" key="2">
    <source>
        <dbReference type="ARBA" id="ARBA00023125"/>
    </source>
</evidence>
<keyword evidence="1" id="KW-0805">Transcription regulation</keyword>
<proteinExistence type="predicted"/>
<feature type="domain" description="HTH hxlR-type" evidence="4">
    <location>
        <begin position="9"/>
        <end position="103"/>
    </location>
</feature>
<dbReference type="PROSITE" id="PS51118">
    <property type="entry name" value="HTH_HXLR"/>
    <property type="match status" value="1"/>
</dbReference>
<dbReference type="RefSeq" id="WP_224144068.1">
    <property type="nucleotide sequence ID" value="NZ_CBCPIF010000001.1"/>
</dbReference>
<dbReference type="InterPro" id="IPR002577">
    <property type="entry name" value="HTH_HxlR"/>
</dbReference>
<dbReference type="EMBL" id="JAHBFI010000008">
    <property type="protein sequence ID" value="MBZ5962342.1"/>
    <property type="molecule type" value="Genomic_DNA"/>
</dbReference>
<comment type="caution">
    <text evidence="5">The sequence shown here is derived from an EMBL/GenBank/DDBJ whole genome shotgun (WGS) entry which is preliminary data.</text>
</comment>
<dbReference type="Gene3D" id="1.10.10.10">
    <property type="entry name" value="Winged helix-like DNA-binding domain superfamily/Winged helix DNA-binding domain"/>
    <property type="match status" value="1"/>
</dbReference>
<gene>
    <name evidence="5" type="ORF">KIJ12_04100</name>
</gene>
<organism evidence="5 6">
    <name type="scientific">Leuconostoc gasicomitatum</name>
    <dbReference type="NCBI Taxonomy" id="115778"/>
    <lineage>
        <taxon>Bacteria</taxon>
        <taxon>Bacillati</taxon>
        <taxon>Bacillota</taxon>
        <taxon>Bacilli</taxon>
        <taxon>Lactobacillales</taxon>
        <taxon>Lactobacillaceae</taxon>
        <taxon>Leuconostoc</taxon>
        <taxon>Leuconostoc gelidum group</taxon>
    </lineage>
</organism>
<evidence type="ECO:0000256" key="1">
    <source>
        <dbReference type="ARBA" id="ARBA00023015"/>
    </source>
</evidence>
<protein>
    <submittedName>
        <fullName evidence="5">Helix-turn-helix transcriptional regulator</fullName>
    </submittedName>
</protein>
<reference evidence="5" key="1">
    <citation type="submission" date="2021-05" db="EMBL/GenBank/DDBJ databases">
        <title>Pangenome of Leuconostoc gelidum warrants species status for Leuconostoc gelidum subsp. gasicomitatum.</title>
        <authorList>
            <person name="Johansson P."/>
            <person name="Sade E."/>
            <person name="Hultman J."/>
            <person name="Auvinen P."/>
            <person name="Bjorkroth J."/>
        </authorList>
    </citation>
    <scope>NUCLEOTIDE SEQUENCE</scope>
    <source>
        <strain evidence="5">A.21.4</strain>
    </source>
</reference>
<evidence type="ECO:0000313" key="6">
    <source>
        <dbReference type="Proteomes" id="UP000752647"/>
    </source>
</evidence>
<dbReference type="InterPro" id="IPR036390">
    <property type="entry name" value="WH_DNA-bd_sf"/>
</dbReference>